<dbReference type="OrthoDB" id="3026777at2759"/>
<dbReference type="InterPro" id="IPR036259">
    <property type="entry name" value="MFS_trans_sf"/>
</dbReference>
<evidence type="ECO:0000313" key="8">
    <source>
        <dbReference type="Proteomes" id="UP000054538"/>
    </source>
</evidence>
<dbReference type="SUPFAM" id="SSF103473">
    <property type="entry name" value="MFS general substrate transporter"/>
    <property type="match status" value="1"/>
</dbReference>
<dbReference type="Gene3D" id="1.20.1250.20">
    <property type="entry name" value="MFS general substrate transporter like domains"/>
    <property type="match status" value="2"/>
</dbReference>
<feature type="transmembrane region" description="Helical" evidence="6">
    <location>
        <begin position="194"/>
        <end position="216"/>
    </location>
</feature>
<dbReference type="Pfam" id="PF07690">
    <property type="entry name" value="MFS_1"/>
    <property type="match status" value="1"/>
</dbReference>
<dbReference type="InterPro" id="IPR011701">
    <property type="entry name" value="MFS"/>
</dbReference>
<protein>
    <recommendedName>
        <fullName evidence="9">Major facilitator superfamily (MFS) profile domain-containing protein</fullName>
    </recommendedName>
</protein>
<evidence type="ECO:0000256" key="2">
    <source>
        <dbReference type="ARBA" id="ARBA00022692"/>
    </source>
</evidence>
<dbReference type="AlphaFoldDB" id="A0A0D0E8P8"/>
<feature type="transmembrane region" description="Helical" evidence="6">
    <location>
        <begin position="257"/>
        <end position="285"/>
    </location>
</feature>
<reference evidence="8" key="2">
    <citation type="submission" date="2015-01" db="EMBL/GenBank/DDBJ databases">
        <title>Evolutionary Origins and Diversification of the Mycorrhizal Mutualists.</title>
        <authorList>
            <consortium name="DOE Joint Genome Institute"/>
            <consortium name="Mycorrhizal Genomics Consortium"/>
            <person name="Kohler A."/>
            <person name="Kuo A."/>
            <person name="Nagy L.G."/>
            <person name="Floudas D."/>
            <person name="Copeland A."/>
            <person name="Barry K.W."/>
            <person name="Cichocki N."/>
            <person name="Veneault-Fourrey C."/>
            <person name="LaButti K."/>
            <person name="Lindquist E.A."/>
            <person name="Lipzen A."/>
            <person name="Lundell T."/>
            <person name="Morin E."/>
            <person name="Murat C."/>
            <person name="Riley R."/>
            <person name="Ohm R."/>
            <person name="Sun H."/>
            <person name="Tunlid A."/>
            <person name="Henrissat B."/>
            <person name="Grigoriev I.V."/>
            <person name="Hibbett D.S."/>
            <person name="Martin F."/>
        </authorList>
    </citation>
    <scope>NUCLEOTIDE SEQUENCE [LARGE SCALE GENOMIC DNA]</scope>
    <source>
        <strain evidence="8">Ve08.2h10</strain>
    </source>
</reference>
<evidence type="ECO:0000256" key="1">
    <source>
        <dbReference type="ARBA" id="ARBA00004141"/>
    </source>
</evidence>
<sequence length="685" mass="74200">MFPSRSPRDTSVVSQHTGYIPAGRASFPDNTVDEQAAEYVRHEEEYALLGADAVGSPVTDVQEDEHHAEETASWKRLPWWKRPSPYWLVFGIPIGSMGYSATFAPRVDMYTSLACRAHRPEYIEGVSLTYQWSHNEPVTHAANIPVPGGLDDNNNTIVDPSFVLLPNSTSPLAYTQKESDTRQRCASDPVVQAVVARLSAVLATTMGVLSCLTTGWWGSFSDRYGRRLVVAVSMFGLLVTDITYIITAFFVDVLPGGYWFLLVGFLIEGLCGSMSAGIAANYAYLSDTTDPSTRSRYFSLSLGLMFTGVAIGPIVGGVLIRLTGTTMSVFYLATVLHSLYIFLAIFVLPESLTQARGRGARLRHRKVNRADSNRTSRIFKGATNFLTPLVVLLPEHILAGNPLKRSKGDWSLFLIAVCCGLVTTIHGSLSYKFQYAAATFEWTPEVTSYYISFVGAVRALFLAALLPLTIKFLRPRPVQLPSSPDEPLRGSIGLSPIHRSRSPQSDSGHRSPSPSHSPTFDLALARISLVLDFVSFLVMAIATTGAVFTFGTAIGSFGSGFSPAAQALALEIYMKRSGQGRGEAGKLFGALSVIQALGSQIIGPAMYGFVYFNTVATFPQAIMVVSVFTCLFGFVLLAFVRIPSGLAGGDSTAESGDDESGMNEAMEVPEIQVTREDALVDSLGR</sequence>
<dbReference type="HOGENOM" id="CLU_017517_1_0_1"/>
<keyword evidence="8" id="KW-1185">Reference proteome</keyword>
<dbReference type="EMBL" id="KN824883">
    <property type="protein sequence ID" value="KIK98704.1"/>
    <property type="molecule type" value="Genomic_DNA"/>
</dbReference>
<proteinExistence type="predicted"/>
<dbReference type="InParanoid" id="A0A0D0E8P8"/>
<feature type="transmembrane region" description="Helical" evidence="6">
    <location>
        <begin position="449"/>
        <end position="470"/>
    </location>
</feature>
<evidence type="ECO:0000256" key="5">
    <source>
        <dbReference type="SAM" id="MobiDB-lite"/>
    </source>
</evidence>
<evidence type="ECO:0000256" key="4">
    <source>
        <dbReference type="ARBA" id="ARBA00023136"/>
    </source>
</evidence>
<comment type="subcellular location">
    <subcellularLocation>
        <location evidence="1">Membrane</location>
        <topology evidence="1">Multi-pass membrane protein</topology>
    </subcellularLocation>
</comment>
<feature type="transmembrane region" description="Helical" evidence="6">
    <location>
        <begin position="410"/>
        <end position="429"/>
    </location>
</feature>
<dbReference type="GO" id="GO:0022857">
    <property type="term" value="F:transmembrane transporter activity"/>
    <property type="evidence" value="ECO:0007669"/>
    <property type="project" value="InterPro"/>
</dbReference>
<keyword evidence="4 6" id="KW-0472">Membrane</keyword>
<keyword evidence="3 6" id="KW-1133">Transmembrane helix</keyword>
<reference evidence="7 8" key="1">
    <citation type="submission" date="2014-04" db="EMBL/GenBank/DDBJ databases">
        <authorList>
            <consortium name="DOE Joint Genome Institute"/>
            <person name="Kuo A."/>
            <person name="Kohler A."/>
            <person name="Jargeat P."/>
            <person name="Nagy L.G."/>
            <person name="Floudas D."/>
            <person name="Copeland A."/>
            <person name="Barry K.W."/>
            <person name="Cichocki N."/>
            <person name="Veneault-Fourrey C."/>
            <person name="LaButti K."/>
            <person name="Lindquist E.A."/>
            <person name="Lipzen A."/>
            <person name="Lundell T."/>
            <person name="Morin E."/>
            <person name="Murat C."/>
            <person name="Sun H."/>
            <person name="Tunlid A."/>
            <person name="Henrissat B."/>
            <person name="Grigoriev I.V."/>
            <person name="Hibbett D.S."/>
            <person name="Martin F."/>
            <person name="Nordberg H.P."/>
            <person name="Cantor M.N."/>
            <person name="Hua S.X."/>
        </authorList>
    </citation>
    <scope>NUCLEOTIDE SEQUENCE [LARGE SCALE GENOMIC DNA]</scope>
    <source>
        <strain evidence="7 8">Ve08.2h10</strain>
    </source>
</reference>
<evidence type="ECO:0000256" key="3">
    <source>
        <dbReference type="ARBA" id="ARBA00022989"/>
    </source>
</evidence>
<dbReference type="Proteomes" id="UP000054538">
    <property type="component" value="Unassembled WGS sequence"/>
</dbReference>
<accession>A0A0D0E8P8</accession>
<dbReference type="PANTHER" id="PTHR23507">
    <property type="entry name" value="ZGC:174356"/>
    <property type="match status" value="1"/>
</dbReference>
<feature type="region of interest" description="Disordered" evidence="5">
    <location>
        <begin position="649"/>
        <end position="669"/>
    </location>
</feature>
<feature type="transmembrane region" description="Helical" evidence="6">
    <location>
        <begin position="529"/>
        <end position="548"/>
    </location>
</feature>
<dbReference type="FunCoup" id="A0A0D0E8P8">
    <property type="interactions" value="24"/>
</dbReference>
<keyword evidence="2 6" id="KW-0812">Transmembrane</keyword>
<evidence type="ECO:0000256" key="6">
    <source>
        <dbReference type="SAM" id="Phobius"/>
    </source>
</evidence>
<feature type="transmembrane region" description="Helical" evidence="6">
    <location>
        <begin position="586"/>
        <end position="612"/>
    </location>
</feature>
<feature type="transmembrane region" description="Helical" evidence="6">
    <location>
        <begin position="228"/>
        <end position="251"/>
    </location>
</feature>
<dbReference type="GO" id="GO:0016020">
    <property type="term" value="C:membrane"/>
    <property type="evidence" value="ECO:0007669"/>
    <property type="project" value="UniProtKB-SubCell"/>
</dbReference>
<name>A0A0D0E8P8_9AGAM</name>
<gene>
    <name evidence="7" type="ORF">PAXRUDRAFT_9354</name>
</gene>
<dbReference type="PANTHER" id="PTHR23507:SF1">
    <property type="entry name" value="FI18259P1-RELATED"/>
    <property type="match status" value="1"/>
</dbReference>
<feature type="transmembrane region" description="Helical" evidence="6">
    <location>
        <begin position="297"/>
        <end position="322"/>
    </location>
</feature>
<evidence type="ECO:0008006" key="9">
    <source>
        <dbReference type="Google" id="ProtNLM"/>
    </source>
</evidence>
<organism evidence="7 8">
    <name type="scientific">Paxillus rubicundulus Ve08.2h10</name>
    <dbReference type="NCBI Taxonomy" id="930991"/>
    <lineage>
        <taxon>Eukaryota</taxon>
        <taxon>Fungi</taxon>
        <taxon>Dikarya</taxon>
        <taxon>Basidiomycota</taxon>
        <taxon>Agaricomycotina</taxon>
        <taxon>Agaricomycetes</taxon>
        <taxon>Agaricomycetidae</taxon>
        <taxon>Boletales</taxon>
        <taxon>Paxilineae</taxon>
        <taxon>Paxillaceae</taxon>
        <taxon>Paxillus</taxon>
    </lineage>
</organism>
<feature type="region of interest" description="Disordered" evidence="5">
    <location>
        <begin position="480"/>
        <end position="516"/>
    </location>
</feature>
<evidence type="ECO:0000313" key="7">
    <source>
        <dbReference type="EMBL" id="KIK98704.1"/>
    </source>
</evidence>
<feature type="transmembrane region" description="Helical" evidence="6">
    <location>
        <begin position="328"/>
        <end position="348"/>
    </location>
</feature>
<feature type="transmembrane region" description="Helical" evidence="6">
    <location>
        <begin position="618"/>
        <end position="640"/>
    </location>
</feature>